<gene>
    <name evidence="7" type="ORF">EI684_07750</name>
</gene>
<evidence type="ECO:0000256" key="3">
    <source>
        <dbReference type="ARBA" id="ARBA00022643"/>
    </source>
</evidence>
<dbReference type="EMBL" id="RSAS01000297">
    <property type="protein sequence ID" value="RRR74080.1"/>
    <property type="molecule type" value="Genomic_DNA"/>
</dbReference>
<proteinExistence type="inferred from homology"/>
<dbReference type="GO" id="GO:0016491">
    <property type="term" value="F:oxidoreductase activity"/>
    <property type="evidence" value="ECO:0007669"/>
    <property type="project" value="UniProtKB-UniRule"/>
</dbReference>
<dbReference type="PANTHER" id="PTHR43425:SF2">
    <property type="entry name" value="OXYGEN-INSENSITIVE NADPH NITROREDUCTASE"/>
    <property type="match status" value="1"/>
</dbReference>
<comment type="caution">
    <text evidence="7">The sequence shown here is derived from an EMBL/GenBank/DDBJ whole genome shotgun (WGS) entry which is preliminary data.</text>
</comment>
<evidence type="ECO:0000313" key="8">
    <source>
        <dbReference type="Proteomes" id="UP000280307"/>
    </source>
</evidence>
<keyword evidence="5" id="KW-0521">NADP</keyword>
<dbReference type="SUPFAM" id="SSF55469">
    <property type="entry name" value="FMN-dependent nitroreductase-like"/>
    <property type="match status" value="1"/>
</dbReference>
<dbReference type="PIRSF" id="PIRSF005426">
    <property type="entry name" value="Frp"/>
    <property type="match status" value="1"/>
</dbReference>
<dbReference type="InterPro" id="IPR000415">
    <property type="entry name" value="Nitroreductase-like"/>
</dbReference>
<dbReference type="Gene3D" id="3.40.109.10">
    <property type="entry name" value="NADH Oxidase"/>
    <property type="match status" value="1"/>
</dbReference>
<reference evidence="7 8" key="1">
    <citation type="submission" date="2018-12" db="EMBL/GenBank/DDBJ databases">
        <title>Genome Sequence of Candidatus Viridilinea halotolerans isolated from saline sulfide-rich spring.</title>
        <authorList>
            <person name="Grouzdev D.S."/>
            <person name="Burganskaya E.I."/>
            <person name="Krutkina M.S."/>
            <person name="Sukhacheva M.V."/>
            <person name="Gorlenko V.M."/>
        </authorList>
    </citation>
    <scope>NUCLEOTIDE SEQUENCE [LARGE SCALE GENOMIC DNA]</scope>
    <source>
        <strain evidence="7">Chok-6</strain>
    </source>
</reference>
<dbReference type="InterPro" id="IPR016446">
    <property type="entry name" value="Flavin_OxRdtase_Frp"/>
</dbReference>
<comment type="similarity">
    <text evidence="1 5">Belongs to the flavin oxidoreductase frp family.</text>
</comment>
<dbReference type="CDD" id="cd02146">
    <property type="entry name" value="NfsA-like"/>
    <property type="match status" value="1"/>
</dbReference>
<evidence type="ECO:0000256" key="5">
    <source>
        <dbReference type="PIRNR" id="PIRNR005426"/>
    </source>
</evidence>
<evidence type="ECO:0000256" key="1">
    <source>
        <dbReference type="ARBA" id="ARBA00008366"/>
    </source>
</evidence>
<evidence type="ECO:0000313" key="7">
    <source>
        <dbReference type="EMBL" id="RRR74080.1"/>
    </source>
</evidence>
<dbReference type="Proteomes" id="UP000280307">
    <property type="component" value="Unassembled WGS sequence"/>
</dbReference>
<dbReference type="AlphaFoldDB" id="A0A426U2X8"/>
<protein>
    <submittedName>
        <fullName evidence="7">NADPH-dependent oxidoreductase</fullName>
    </submittedName>
</protein>
<accession>A0A426U2X8</accession>
<sequence length="253" mass="27587">MVWNETLELLLKHRSVRAYRDEPLPERALETMIAAAQSPASSSNLQAWSVVAVADQARKERLAELAGAQGFIRRAPLFLVWVADLSRLARMATQRGLPHEGLDYTELLVVGIIDATLAAQNAVIAAESLGLGTVYVGAIRNRPLAVAAELQLPPQAVAVFGLCVGWPDPEKPTAVKPRLPQGAVLHRETYDSASEADYVAQYNSAMSAFYAEQQMRVEGDWTDHSSKRIAGPQSLAGRDTLREALEQLGFGMR</sequence>
<evidence type="ECO:0000259" key="6">
    <source>
        <dbReference type="Pfam" id="PF00881"/>
    </source>
</evidence>
<feature type="domain" description="Nitroreductase" evidence="6">
    <location>
        <begin position="12"/>
        <end position="166"/>
    </location>
</feature>
<name>A0A426U2X8_9CHLR</name>
<keyword evidence="3 5" id="KW-0288">FMN</keyword>
<dbReference type="PANTHER" id="PTHR43425">
    <property type="entry name" value="OXYGEN-INSENSITIVE NADPH NITROREDUCTASE"/>
    <property type="match status" value="1"/>
</dbReference>
<dbReference type="Pfam" id="PF00881">
    <property type="entry name" value="Nitroreductase"/>
    <property type="match status" value="1"/>
</dbReference>
<organism evidence="7 8">
    <name type="scientific">Candidatus Viridilinea halotolerans</name>
    <dbReference type="NCBI Taxonomy" id="2491704"/>
    <lineage>
        <taxon>Bacteria</taxon>
        <taxon>Bacillati</taxon>
        <taxon>Chloroflexota</taxon>
        <taxon>Chloroflexia</taxon>
        <taxon>Chloroflexales</taxon>
        <taxon>Chloroflexineae</taxon>
        <taxon>Oscillochloridaceae</taxon>
        <taxon>Candidatus Viridilinea</taxon>
    </lineage>
</organism>
<keyword evidence="4 5" id="KW-0560">Oxidoreductase</keyword>
<evidence type="ECO:0000256" key="4">
    <source>
        <dbReference type="ARBA" id="ARBA00023002"/>
    </source>
</evidence>
<keyword evidence="2 5" id="KW-0285">Flavoprotein</keyword>
<evidence type="ECO:0000256" key="2">
    <source>
        <dbReference type="ARBA" id="ARBA00022630"/>
    </source>
</evidence>
<dbReference type="InterPro" id="IPR029479">
    <property type="entry name" value="Nitroreductase"/>
</dbReference>